<dbReference type="PANTHER" id="PTHR10826:SF36">
    <property type="entry name" value="OS08G0439900 PROTEIN"/>
    <property type="match status" value="1"/>
</dbReference>
<evidence type="ECO:0000313" key="2">
    <source>
        <dbReference type="EMBL" id="JAT40078.1"/>
    </source>
</evidence>
<accession>A0A1D1XC99</accession>
<dbReference type="AlphaFoldDB" id="A0A1D1XC99"/>
<dbReference type="InterPro" id="IPR036561">
    <property type="entry name" value="MAM33_sf"/>
</dbReference>
<gene>
    <name evidence="2" type="primary">At2g39795_3</name>
    <name evidence="2" type="ORF">g.44551</name>
</gene>
<name>A0A1D1XC99_9ARAE</name>
<dbReference type="SUPFAM" id="SSF54529">
    <property type="entry name" value="Mitochondrial glycoprotein MAM33-like"/>
    <property type="match status" value="1"/>
</dbReference>
<feature type="region of interest" description="Disordered" evidence="1">
    <location>
        <begin position="1"/>
        <end position="23"/>
    </location>
</feature>
<dbReference type="GO" id="GO:0005759">
    <property type="term" value="C:mitochondrial matrix"/>
    <property type="evidence" value="ECO:0007669"/>
    <property type="project" value="InterPro"/>
</dbReference>
<dbReference type="InterPro" id="IPR003428">
    <property type="entry name" value="MAM33"/>
</dbReference>
<feature type="non-terminal residue" evidence="2">
    <location>
        <position position="1"/>
    </location>
</feature>
<reference evidence="2" key="1">
    <citation type="submission" date="2015-07" db="EMBL/GenBank/DDBJ databases">
        <title>Transcriptome Assembly of Anthurium amnicola.</title>
        <authorList>
            <person name="Suzuki J."/>
        </authorList>
    </citation>
    <scope>NUCLEOTIDE SEQUENCE</scope>
</reference>
<dbReference type="Pfam" id="PF02330">
    <property type="entry name" value="MAM33"/>
    <property type="match status" value="1"/>
</dbReference>
<dbReference type="Gene3D" id="3.10.280.10">
    <property type="entry name" value="Mitochondrial glycoprotein"/>
    <property type="match status" value="1"/>
</dbReference>
<protein>
    <submittedName>
        <fullName evidence="2">Uncharacterized protein At2g39795, mitochondrial</fullName>
    </submittedName>
</protein>
<feature type="compositionally biased region" description="Pro residues" evidence="1">
    <location>
        <begin position="43"/>
        <end position="63"/>
    </location>
</feature>
<dbReference type="EMBL" id="GDJX01027858">
    <property type="protein sequence ID" value="JAT40078.1"/>
    <property type="molecule type" value="Transcribed_RNA"/>
</dbReference>
<organism evidence="2">
    <name type="scientific">Anthurium amnicola</name>
    <dbReference type="NCBI Taxonomy" id="1678845"/>
    <lineage>
        <taxon>Eukaryota</taxon>
        <taxon>Viridiplantae</taxon>
        <taxon>Streptophyta</taxon>
        <taxon>Embryophyta</taxon>
        <taxon>Tracheophyta</taxon>
        <taxon>Spermatophyta</taxon>
        <taxon>Magnoliopsida</taxon>
        <taxon>Liliopsida</taxon>
        <taxon>Araceae</taxon>
        <taxon>Pothoideae</taxon>
        <taxon>Potheae</taxon>
        <taxon>Anthurium</taxon>
    </lineage>
</organism>
<feature type="compositionally biased region" description="Low complexity" evidence="1">
    <location>
        <begin position="8"/>
        <end position="23"/>
    </location>
</feature>
<feature type="region of interest" description="Disordered" evidence="1">
    <location>
        <begin position="37"/>
        <end position="63"/>
    </location>
</feature>
<proteinExistence type="predicted"/>
<dbReference type="PANTHER" id="PTHR10826">
    <property type="entry name" value="COMPLEMENT COMPONENT 1"/>
    <property type="match status" value="1"/>
</dbReference>
<sequence length="278" mass="31553">RKPPRLNPSAATAAPSSRSFSSPAMARLLQHARKALLSSPSLHAPPPLQTLTPPLSPLPLPPPLSPSPARRYIADMRRSAFQENLLRILRTEIDYEVDVRPPEKPVQKFSSFVVEDRPGVQWVRLRREFGGQDGWDEEVKVDATMFDYAVPVSDGAKAEGSGGEEKMKLHISLIVDVGKNGREFSTDETTLQFICSAWPDALEIKHLRLVENKNLILCPYMGPRFKDLDEELQDGLQEFLGERGVDDQLAAFLHEYMMNKDRREYVRWMENVKAYVEK</sequence>
<evidence type="ECO:0000256" key="1">
    <source>
        <dbReference type="SAM" id="MobiDB-lite"/>
    </source>
</evidence>